<gene>
    <name evidence="1" type="ORF">SPHA_3688</name>
</gene>
<sequence length="157" mass="18133">MYSLKKAVLWLYVRPVHSSQQEMFTMLEVNSLVTSKLLRSRKVKLEHGDQGNGKWYKFEMTKVVKKSLNAMENTIELQALAVDQNGINQLVLPPTFNEDRGYKPYLEILMVANRRKRSKRGLGLCSHINGVQSEKEQLTDYLLHSNSTQFTLNALFQ</sequence>
<dbReference type="AlphaFoldDB" id="A0A812ARJ5"/>
<dbReference type="Gene3D" id="2.60.120.970">
    <property type="match status" value="1"/>
</dbReference>
<proteinExistence type="predicted"/>
<reference evidence="1" key="1">
    <citation type="submission" date="2021-01" db="EMBL/GenBank/DDBJ databases">
        <authorList>
            <person name="Li R."/>
            <person name="Bekaert M."/>
        </authorList>
    </citation>
    <scope>NUCLEOTIDE SEQUENCE</scope>
    <source>
        <strain evidence="1">Farmed</strain>
    </source>
</reference>
<name>A0A812ARJ5_ACAPH</name>
<evidence type="ECO:0000313" key="2">
    <source>
        <dbReference type="Proteomes" id="UP000597762"/>
    </source>
</evidence>
<keyword evidence="2" id="KW-1185">Reference proteome</keyword>
<comment type="caution">
    <text evidence="1">The sequence shown here is derived from an EMBL/GenBank/DDBJ whole genome shotgun (WGS) entry which is preliminary data.</text>
</comment>
<protein>
    <submittedName>
        <fullName evidence="1">Uncharacterized protein</fullName>
    </submittedName>
</protein>
<organism evidence="1 2">
    <name type="scientific">Acanthosepion pharaonis</name>
    <name type="common">Pharaoh cuttlefish</name>
    <name type="synonym">Sepia pharaonis</name>
    <dbReference type="NCBI Taxonomy" id="158019"/>
    <lineage>
        <taxon>Eukaryota</taxon>
        <taxon>Metazoa</taxon>
        <taxon>Spiralia</taxon>
        <taxon>Lophotrochozoa</taxon>
        <taxon>Mollusca</taxon>
        <taxon>Cephalopoda</taxon>
        <taxon>Coleoidea</taxon>
        <taxon>Decapodiformes</taxon>
        <taxon>Sepiida</taxon>
        <taxon>Sepiina</taxon>
        <taxon>Sepiidae</taxon>
        <taxon>Acanthosepion</taxon>
    </lineage>
</organism>
<dbReference type="Proteomes" id="UP000597762">
    <property type="component" value="Unassembled WGS sequence"/>
</dbReference>
<evidence type="ECO:0000313" key="1">
    <source>
        <dbReference type="EMBL" id="CAE1153086.1"/>
    </source>
</evidence>
<dbReference type="OrthoDB" id="5948587at2759"/>
<dbReference type="EMBL" id="CAHIKZ030000112">
    <property type="protein sequence ID" value="CAE1153086.1"/>
    <property type="molecule type" value="Genomic_DNA"/>
</dbReference>
<accession>A0A812ARJ5</accession>